<keyword evidence="3" id="KW-1185">Reference proteome</keyword>
<dbReference type="OrthoDB" id="3763505at2759"/>
<feature type="signal peptide" evidence="1">
    <location>
        <begin position="1"/>
        <end position="23"/>
    </location>
</feature>
<evidence type="ECO:0008006" key="4">
    <source>
        <dbReference type="Google" id="ProtNLM"/>
    </source>
</evidence>
<dbReference type="HOGENOM" id="CLU_2305806_0_0_1"/>
<keyword evidence="1" id="KW-0732">Signal</keyword>
<proteinExistence type="predicted"/>
<evidence type="ECO:0000313" key="3">
    <source>
        <dbReference type="Proteomes" id="UP000012338"/>
    </source>
</evidence>
<sequence>MLCSFFFLAKIFVLLSDFENTWANPLIKPLKSTRFLLSVLKDVLRSKIKKTYNSGDSPVVTRLTTSPPVKYLTNGERTGSSAEKSPMVVCERPALSKSTE</sequence>
<reference evidence="2 3" key="1">
    <citation type="journal article" date="2012" name="PLoS Pathog.">
        <title>Diverse lifestyles and strategies of plant pathogenesis encoded in the genomes of eighteen Dothideomycetes fungi.</title>
        <authorList>
            <person name="Ohm R.A."/>
            <person name="Feau N."/>
            <person name="Henrissat B."/>
            <person name="Schoch C.L."/>
            <person name="Horwitz B.A."/>
            <person name="Barry K.W."/>
            <person name="Condon B.J."/>
            <person name="Copeland A.C."/>
            <person name="Dhillon B."/>
            <person name="Glaser F."/>
            <person name="Hesse C.N."/>
            <person name="Kosti I."/>
            <person name="LaButti K."/>
            <person name="Lindquist E.A."/>
            <person name="Lucas S."/>
            <person name="Salamov A.A."/>
            <person name="Bradshaw R.E."/>
            <person name="Ciuffetti L."/>
            <person name="Hamelin R.C."/>
            <person name="Kema G.H.J."/>
            <person name="Lawrence C."/>
            <person name="Scott J.A."/>
            <person name="Spatafora J.W."/>
            <person name="Turgeon B.G."/>
            <person name="de Wit P.J.G.M."/>
            <person name="Zhong S."/>
            <person name="Goodwin S.B."/>
            <person name="Grigoriev I.V."/>
        </authorList>
    </citation>
    <scope>NUCLEOTIDE SEQUENCE [LARGE SCALE GENOMIC DNA]</scope>
    <source>
        <strain evidence="3">C4 / ATCC 48331 / race T</strain>
    </source>
</reference>
<evidence type="ECO:0000256" key="1">
    <source>
        <dbReference type="SAM" id="SignalP"/>
    </source>
</evidence>
<dbReference type="EMBL" id="KB733469">
    <property type="protein sequence ID" value="ENI01238.1"/>
    <property type="molecule type" value="Genomic_DNA"/>
</dbReference>
<feature type="chain" id="PRO_5004124328" description="Secreted protein" evidence="1">
    <location>
        <begin position="24"/>
        <end position="100"/>
    </location>
</feature>
<dbReference type="Proteomes" id="UP000012338">
    <property type="component" value="Unassembled WGS sequence"/>
</dbReference>
<organism evidence="2 3">
    <name type="scientific">Cochliobolus heterostrophus (strain C4 / ATCC 48331 / race T)</name>
    <name type="common">Southern corn leaf blight fungus</name>
    <name type="synonym">Bipolaris maydis</name>
    <dbReference type="NCBI Taxonomy" id="665024"/>
    <lineage>
        <taxon>Eukaryota</taxon>
        <taxon>Fungi</taxon>
        <taxon>Dikarya</taxon>
        <taxon>Ascomycota</taxon>
        <taxon>Pezizomycotina</taxon>
        <taxon>Dothideomycetes</taxon>
        <taxon>Pleosporomycetidae</taxon>
        <taxon>Pleosporales</taxon>
        <taxon>Pleosporineae</taxon>
        <taxon>Pleosporaceae</taxon>
        <taxon>Bipolaris</taxon>
    </lineage>
</organism>
<accession>N4WYE6</accession>
<name>N4WYE6_COCH4</name>
<gene>
    <name evidence="2" type="ORF">COCC4DRAFT_148455</name>
</gene>
<dbReference type="AlphaFoldDB" id="N4WYE6"/>
<reference evidence="3" key="2">
    <citation type="journal article" date="2013" name="PLoS Genet.">
        <title>Comparative genome structure, secondary metabolite, and effector coding capacity across Cochliobolus pathogens.</title>
        <authorList>
            <person name="Condon B.J."/>
            <person name="Leng Y."/>
            <person name="Wu D."/>
            <person name="Bushley K.E."/>
            <person name="Ohm R.A."/>
            <person name="Otillar R."/>
            <person name="Martin J."/>
            <person name="Schackwitz W."/>
            <person name="Grimwood J."/>
            <person name="MohdZainudin N."/>
            <person name="Xue C."/>
            <person name="Wang R."/>
            <person name="Manning V.A."/>
            <person name="Dhillon B."/>
            <person name="Tu Z.J."/>
            <person name="Steffenson B.J."/>
            <person name="Salamov A."/>
            <person name="Sun H."/>
            <person name="Lowry S."/>
            <person name="LaButti K."/>
            <person name="Han J."/>
            <person name="Copeland A."/>
            <person name="Lindquist E."/>
            <person name="Barry K."/>
            <person name="Schmutz J."/>
            <person name="Baker S.E."/>
            <person name="Ciuffetti L.M."/>
            <person name="Grigoriev I.V."/>
            <person name="Zhong S."/>
            <person name="Turgeon B.G."/>
        </authorList>
    </citation>
    <scope>NUCLEOTIDE SEQUENCE [LARGE SCALE GENOMIC DNA]</scope>
    <source>
        <strain evidence="3">C4 / ATCC 48331 / race T</strain>
    </source>
</reference>
<evidence type="ECO:0000313" key="2">
    <source>
        <dbReference type="EMBL" id="ENI01238.1"/>
    </source>
</evidence>
<protein>
    <recommendedName>
        <fullName evidence="4">Secreted protein</fullName>
    </recommendedName>
</protein>